<gene>
    <name evidence="1" type="ORF">T4B_13261</name>
</gene>
<accession>A0A0V1HQN5</accession>
<sequence>MNITFVKSGQVQFEEREYYIAFGRINLLLRGDLKSHTTSALTRHFTGLYIMQKKSVGAFSSTHMFLMYNIVKYKRKNSLRSHSNSVGEVLKISVTVKSEFHWVRPEFISVSAETAFW</sequence>
<reference evidence="1 2" key="1">
    <citation type="submission" date="2015-01" db="EMBL/GenBank/DDBJ databases">
        <title>Evolution of Trichinella species and genotypes.</title>
        <authorList>
            <person name="Korhonen P.K."/>
            <person name="Edoardo P."/>
            <person name="Giuseppe L.R."/>
            <person name="Gasser R.B."/>
        </authorList>
    </citation>
    <scope>NUCLEOTIDE SEQUENCE [LARGE SCALE GENOMIC DNA]</scope>
    <source>
        <strain evidence="1">ISS588</strain>
    </source>
</reference>
<protein>
    <submittedName>
        <fullName evidence="1">Uncharacterized protein</fullName>
    </submittedName>
</protein>
<dbReference type="EMBL" id="JYDS01000339">
    <property type="protein sequence ID" value="KRZ12615.1"/>
    <property type="molecule type" value="Genomic_DNA"/>
</dbReference>
<comment type="caution">
    <text evidence="1">The sequence shown here is derived from an EMBL/GenBank/DDBJ whole genome shotgun (WGS) entry which is preliminary data.</text>
</comment>
<dbReference type="Proteomes" id="UP000054805">
    <property type="component" value="Unassembled WGS sequence"/>
</dbReference>
<proteinExistence type="predicted"/>
<organism evidence="1 2">
    <name type="scientific">Trichinella pseudospiralis</name>
    <name type="common">Parasitic roundworm</name>
    <dbReference type="NCBI Taxonomy" id="6337"/>
    <lineage>
        <taxon>Eukaryota</taxon>
        <taxon>Metazoa</taxon>
        <taxon>Ecdysozoa</taxon>
        <taxon>Nematoda</taxon>
        <taxon>Enoplea</taxon>
        <taxon>Dorylaimia</taxon>
        <taxon>Trichinellida</taxon>
        <taxon>Trichinellidae</taxon>
        <taxon>Trichinella</taxon>
    </lineage>
</organism>
<dbReference type="AlphaFoldDB" id="A0A0V1HQN5"/>
<evidence type="ECO:0000313" key="1">
    <source>
        <dbReference type="EMBL" id="KRZ12615.1"/>
    </source>
</evidence>
<evidence type="ECO:0000313" key="2">
    <source>
        <dbReference type="Proteomes" id="UP000054805"/>
    </source>
</evidence>
<keyword evidence="2" id="KW-1185">Reference proteome</keyword>
<name>A0A0V1HQN5_TRIPS</name>